<evidence type="ECO:0008006" key="3">
    <source>
        <dbReference type="Google" id="ProtNLM"/>
    </source>
</evidence>
<gene>
    <name evidence="1" type="ORF">E4J94_16635</name>
</gene>
<reference evidence="1 2" key="1">
    <citation type="submission" date="2019-03" db="EMBL/GenBank/DDBJ databases">
        <title>Empedobacter tilapiae sp. nov., isolated from an intestine of Nile tilapia Oreochromis niloticus.</title>
        <authorList>
            <person name="Kim Y.-O."/>
            <person name="Yoon J.-H."/>
        </authorList>
    </citation>
    <scope>NUCLEOTIDE SEQUENCE [LARGE SCALE GENOMIC DNA]</scope>
    <source>
        <strain evidence="1 2">MRS2</strain>
    </source>
</reference>
<organism evidence="1 2">
    <name type="scientific">Empedobacter tilapiae</name>
    <dbReference type="NCBI Taxonomy" id="2491114"/>
    <lineage>
        <taxon>Bacteria</taxon>
        <taxon>Pseudomonadati</taxon>
        <taxon>Bacteroidota</taxon>
        <taxon>Flavobacteriia</taxon>
        <taxon>Flavobacteriales</taxon>
        <taxon>Weeksellaceae</taxon>
        <taxon>Empedobacter</taxon>
    </lineage>
</organism>
<dbReference type="Gene3D" id="2.180.10.10">
    <property type="entry name" value="RHS repeat-associated core"/>
    <property type="match status" value="1"/>
</dbReference>
<dbReference type="InterPro" id="IPR028208">
    <property type="entry name" value="Effector_pro_NleD-like"/>
</dbReference>
<dbReference type="RefSeq" id="WP_135836909.1">
    <property type="nucleotide sequence ID" value="NZ_SRPE01000016.1"/>
</dbReference>
<dbReference type="EMBL" id="SRPE01000016">
    <property type="protein sequence ID" value="TGN21921.1"/>
    <property type="molecule type" value="Genomic_DNA"/>
</dbReference>
<proteinExistence type="predicted"/>
<evidence type="ECO:0000313" key="1">
    <source>
        <dbReference type="EMBL" id="TGN21921.1"/>
    </source>
</evidence>
<dbReference type="NCBIfam" id="TIGR03696">
    <property type="entry name" value="Rhs_assc_core"/>
    <property type="match status" value="1"/>
</dbReference>
<dbReference type="AlphaFoldDB" id="A0A4Z1BMR6"/>
<sequence>MFAGTYDEQLSYDHNGNIKTLKRYGQTEQATPRLIDDLVYDYENTDKSNKLQKVTDSSTTLGFNDGNKTGNDYAYDVNGNLTKDLNKGITRITYNFLNLPTEVLWNGSKKINYAYNAVGVKLNKIVTDGTKVNKTEYLDGFQYKDGVLQFFPTTEGYVNAITAGTVAYNYVYNLTDHLGNVRVSYAWDEVNSKLKTVNEDHYYPFGLQHRGYTSNSREIIRENSLVKIGIEINTRDTSGSANYKYKYNGKELQDELNLNTYAYGWRDYDPAIGRFNKIDRFAEKYPNLTPYNYAANNPIRFVDVKGDSIWITFGNKNEHKVLYENGKLLNADGSAYNGKGVKIKKDGSLKITNSYLNSAVNSLNSISTTKEGSSMLSLLQSSTNNFSITNTTFNPDGDKNQYTPNSMANASFWEYMGKSNRDAILSTNRLSIGSGGTIYWSPTNELAGSLMTTKGINFNPTTNLGHELFHGLDSNFGLLSRSKTDGLFDREWRATYFENQLRNSLGAPARSQYNTSNGPVNLLNNNTNPRPLIEYMINTFSIFNR</sequence>
<protein>
    <recommendedName>
        <fullName evidence="3">RHS repeat-associated core domain-containing protein</fullName>
    </recommendedName>
</protein>
<dbReference type="Proteomes" id="UP000297998">
    <property type="component" value="Unassembled WGS sequence"/>
</dbReference>
<name>A0A4Z1BMR6_9FLAO</name>
<accession>A0A4Z1BMR6</accession>
<dbReference type="InterPro" id="IPR022385">
    <property type="entry name" value="Rhs_assc_core"/>
</dbReference>
<dbReference type="Pfam" id="PF14891">
    <property type="entry name" value="Peptidase_M91"/>
    <property type="match status" value="1"/>
</dbReference>
<evidence type="ECO:0000313" key="2">
    <source>
        <dbReference type="Proteomes" id="UP000297998"/>
    </source>
</evidence>
<dbReference type="OrthoDB" id="964483at2"/>
<comment type="caution">
    <text evidence="1">The sequence shown here is derived from an EMBL/GenBank/DDBJ whole genome shotgun (WGS) entry which is preliminary data.</text>
</comment>
<keyword evidence="2" id="KW-1185">Reference proteome</keyword>